<dbReference type="RefSeq" id="XP_003858725.1">
    <property type="nucleotide sequence ID" value="XM_003858677.1"/>
</dbReference>
<dbReference type="EMBL" id="FR799596">
    <property type="protein sequence ID" value="CBZ32005.1"/>
    <property type="molecule type" value="Genomic_DNA"/>
</dbReference>
<reference evidence="1 2" key="1">
    <citation type="journal article" date="2011" name="Genome Res.">
        <title>Whole genome sequencing of multiple Leishmania donovani clinical isolates provides insights into population structure and mechanisms of drug resistance.</title>
        <authorList>
            <person name="Downing T."/>
            <person name="Imamura H."/>
            <person name="Decuypere S."/>
            <person name="Clark T.G."/>
            <person name="Coombs G.H."/>
            <person name="Cotton J.A."/>
            <person name="Hilley J.D."/>
            <person name="de Doncker S."/>
            <person name="Maes I."/>
            <person name="Mottram J.C."/>
            <person name="Quail M.A."/>
            <person name="Rijal S."/>
            <person name="Sanders M."/>
            <person name="Schonian G."/>
            <person name="Stark O."/>
            <person name="Sundar S."/>
            <person name="Vanaerschot M."/>
            <person name="Hertz-Fowler C."/>
            <person name="Dujardin J.C."/>
            <person name="Berriman M."/>
        </authorList>
    </citation>
    <scope>NUCLEOTIDE SEQUENCE [LARGE SCALE GENOMIC DNA]</scope>
    <source>
        <strain evidence="1 2">BPK282A1</strain>
    </source>
</reference>
<sequence length="33" mass="3906">MTTHPYVLKYYPEARQAPSYPDNRAMLRPPPIM</sequence>
<gene>
    <name evidence="1" type="ORF">LDBPK_090455</name>
</gene>
<proteinExistence type="predicted"/>
<organism evidence="1 2">
    <name type="scientific">Leishmania donovani</name>
    <dbReference type="NCBI Taxonomy" id="5661"/>
    <lineage>
        <taxon>Eukaryota</taxon>
        <taxon>Discoba</taxon>
        <taxon>Euglenozoa</taxon>
        <taxon>Kinetoplastea</taxon>
        <taxon>Metakinetoplastina</taxon>
        <taxon>Trypanosomatida</taxon>
        <taxon>Trypanosomatidae</taxon>
        <taxon>Leishmaniinae</taxon>
        <taxon>Leishmania</taxon>
    </lineage>
</organism>
<dbReference type="KEGG" id="ldo:LDBPK_090455"/>
<evidence type="ECO:0000313" key="1">
    <source>
        <dbReference type="EMBL" id="CBZ32005.1"/>
    </source>
</evidence>
<evidence type="ECO:0000313" key="2">
    <source>
        <dbReference type="Proteomes" id="UP000008980"/>
    </source>
</evidence>
<dbReference type="Proteomes" id="UP000008980">
    <property type="component" value="Chromosome 9"/>
</dbReference>
<dbReference type="AlphaFoldDB" id="E9B9T2"/>
<protein>
    <submittedName>
        <fullName evidence="1">Uncharacterized protein</fullName>
    </submittedName>
</protein>
<accession>E9B9T2</accession>
<dbReference type="GeneID" id="13392081"/>
<reference evidence="2" key="2">
    <citation type="submission" date="2011-02" db="EMBL/GenBank/DDBJ databases">
        <title>Whole genome sequencing of Leishmania donovani clinical lines reveals dynamic variation related to drug resistance.</title>
        <authorList>
            <person name="Downing T."/>
            <person name="Imamura H."/>
            <person name="Sanders M."/>
            <person name="Decuypere S."/>
            <person name="Hertz-Fowler C."/>
            <person name="Clark T.G."/>
            <person name="Rijal S."/>
            <person name="Sundar S."/>
            <person name="Quail M.A."/>
            <person name="De Doncker S."/>
            <person name="Maes I."/>
            <person name="Vanaerschot M."/>
            <person name="Stark O."/>
            <person name="Schonian G."/>
            <person name="Dujardin J.C."/>
            <person name="Berriman M."/>
        </authorList>
    </citation>
    <scope>NUCLEOTIDE SEQUENCE [LARGE SCALE GENOMIC DNA]</scope>
    <source>
        <strain evidence="2">BPK282A1</strain>
    </source>
</reference>
<name>E9B9T2_LEIDO</name>